<reference evidence="2 3" key="1">
    <citation type="journal article" date="2018" name="Nat. Genet.">
        <title>The Rosa genome provides new insights in the design of modern roses.</title>
        <authorList>
            <person name="Bendahmane M."/>
        </authorList>
    </citation>
    <scope>NUCLEOTIDE SEQUENCE [LARGE SCALE GENOMIC DNA]</scope>
    <source>
        <strain evidence="3">cv. Old Blush</strain>
    </source>
</reference>
<keyword evidence="3" id="KW-1185">Reference proteome</keyword>
<accession>A0A2P6R1E4</accession>
<name>A0A2P6R1E4_ROSCH</name>
<dbReference type="AlphaFoldDB" id="A0A2P6R1E4"/>
<comment type="caution">
    <text evidence="2">The sequence shown here is derived from an EMBL/GenBank/DDBJ whole genome shotgun (WGS) entry which is preliminary data.</text>
</comment>
<dbReference type="Proteomes" id="UP000238479">
    <property type="component" value="Chromosome 4"/>
</dbReference>
<feature type="signal peptide" evidence="1">
    <location>
        <begin position="1"/>
        <end position="23"/>
    </location>
</feature>
<feature type="chain" id="PRO_5015107045" description="Secreted protein" evidence="1">
    <location>
        <begin position="24"/>
        <end position="70"/>
    </location>
</feature>
<evidence type="ECO:0000313" key="3">
    <source>
        <dbReference type="Proteomes" id="UP000238479"/>
    </source>
</evidence>
<evidence type="ECO:0008006" key="4">
    <source>
        <dbReference type="Google" id="ProtNLM"/>
    </source>
</evidence>
<evidence type="ECO:0000313" key="2">
    <source>
        <dbReference type="EMBL" id="PRQ40261.1"/>
    </source>
</evidence>
<organism evidence="2 3">
    <name type="scientific">Rosa chinensis</name>
    <name type="common">China rose</name>
    <dbReference type="NCBI Taxonomy" id="74649"/>
    <lineage>
        <taxon>Eukaryota</taxon>
        <taxon>Viridiplantae</taxon>
        <taxon>Streptophyta</taxon>
        <taxon>Embryophyta</taxon>
        <taxon>Tracheophyta</taxon>
        <taxon>Spermatophyta</taxon>
        <taxon>Magnoliopsida</taxon>
        <taxon>eudicotyledons</taxon>
        <taxon>Gunneridae</taxon>
        <taxon>Pentapetalae</taxon>
        <taxon>rosids</taxon>
        <taxon>fabids</taxon>
        <taxon>Rosales</taxon>
        <taxon>Rosaceae</taxon>
        <taxon>Rosoideae</taxon>
        <taxon>Rosoideae incertae sedis</taxon>
        <taxon>Rosa</taxon>
    </lineage>
</organism>
<keyword evidence="1" id="KW-0732">Signal</keyword>
<gene>
    <name evidence="2" type="ORF">RchiOBHm_Chr4g0434141</name>
</gene>
<sequence>MSPLLYNQLLSFILLFLASSASTLHFQRNHSIHHCTIMMASHQQWGTLGYFVGGGDDEGGGGWRRPGGGS</sequence>
<evidence type="ECO:0000256" key="1">
    <source>
        <dbReference type="SAM" id="SignalP"/>
    </source>
</evidence>
<proteinExistence type="predicted"/>
<dbReference type="EMBL" id="PDCK01000042">
    <property type="protein sequence ID" value="PRQ40261.1"/>
    <property type="molecule type" value="Genomic_DNA"/>
</dbReference>
<dbReference type="Gramene" id="PRQ40261">
    <property type="protein sequence ID" value="PRQ40261"/>
    <property type="gene ID" value="RchiOBHm_Chr4g0434141"/>
</dbReference>
<protein>
    <recommendedName>
        <fullName evidence="4">Secreted protein</fullName>
    </recommendedName>
</protein>